<feature type="domain" description="Thioredoxin" evidence="3">
    <location>
        <begin position="3"/>
        <end position="127"/>
    </location>
</feature>
<dbReference type="PROSITE" id="PS51352">
    <property type="entry name" value="THIOREDOXIN_2"/>
    <property type="match status" value="1"/>
</dbReference>
<sequence precursor="true">MTGLAAGILLQMALLTTSAQPYDQALTSAKADGQPLLVLIGADWCPGCRTMKHSVLAGMEQGGRLKDVNYAVIDADRDAALARQMMRGNSIPQVIVFSKTADGWHREQVTGAVSEGHVQGMLARATAAAKKSTEPAAQPATEVASKTDSQ</sequence>
<dbReference type="OrthoDB" id="276516at2"/>
<dbReference type="Pfam" id="PF13899">
    <property type="entry name" value="Thioredoxin_7"/>
    <property type="match status" value="1"/>
</dbReference>
<dbReference type="EMBL" id="CP001848">
    <property type="protein sequence ID" value="ADB18259.1"/>
    <property type="molecule type" value="Genomic_DNA"/>
</dbReference>
<dbReference type="KEGG" id="psl:Psta_3598"/>
<accession>D2QZ67</accession>
<dbReference type="InterPro" id="IPR013766">
    <property type="entry name" value="Thioredoxin_domain"/>
</dbReference>
<evidence type="ECO:0000259" key="3">
    <source>
        <dbReference type="PROSITE" id="PS51352"/>
    </source>
</evidence>
<dbReference type="Proteomes" id="UP000001887">
    <property type="component" value="Chromosome"/>
</dbReference>
<dbReference type="SUPFAM" id="SSF52833">
    <property type="entry name" value="Thioredoxin-like"/>
    <property type="match status" value="1"/>
</dbReference>
<keyword evidence="2" id="KW-0732">Signal</keyword>
<keyword evidence="5" id="KW-1185">Reference proteome</keyword>
<dbReference type="HOGENOM" id="CLU_1738842_0_0_0"/>
<evidence type="ECO:0000256" key="2">
    <source>
        <dbReference type="SAM" id="SignalP"/>
    </source>
</evidence>
<proteinExistence type="predicted"/>
<feature type="region of interest" description="Disordered" evidence="1">
    <location>
        <begin position="126"/>
        <end position="150"/>
    </location>
</feature>
<dbReference type="eggNOG" id="COG4232">
    <property type="taxonomic scope" value="Bacteria"/>
</dbReference>
<dbReference type="STRING" id="530564.Psta_3598"/>
<dbReference type="CDD" id="cd02947">
    <property type="entry name" value="TRX_family"/>
    <property type="match status" value="1"/>
</dbReference>
<feature type="signal peptide" evidence="2">
    <location>
        <begin position="1"/>
        <end position="19"/>
    </location>
</feature>
<organism evidence="4 5">
    <name type="scientific">Pirellula staleyi (strain ATCC 27377 / DSM 6068 / ICPB 4128)</name>
    <name type="common">Pirella staleyi</name>
    <dbReference type="NCBI Taxonomy" id="530564"/>
    <lineage>
        <taxon>Bacteria</taxon>
        <taxon>Pseudomonadati</taxon>
        <taxon>Planctomycetota</taxon>
        <taxon>Planctomycetia</taxon>
        <taxon>Pirellulales</taxon>
        <taxon>Pirellulaceae</taxon>
        <taxon>Pirellula</taxon>
    </lineage>
</organism>
<protein>
    <recommendedName>
        <fullName evidence="3">Thioredoxin domain-containing protein</fullName>
    </recommendedName>
</protein>
<evidence type="ECO:0000313" key="5">
    <source>
        <dbReference type="Proteomes" id="UP000001887"/>
    </source>
</evidence>
<dbReference type="InterPro" id="IPR036249">
    <property type="entry name" value="Thioredoxin-like_sf"/>
</dbReference>
<dbReference type="Gene3D" id="3.40.30.10">
    <property type="entry name" value="Glutaredoxin"/>
    <property type="match status" value="1"/>
</dbReference>
<name>D2QZ67_PIRSD</name>
<evidence type="ECO:0000256" key="1">
    <source>
        <dbReference type="SAM" id="MobiDB-lite"/>
    </source>
</evidence>
<dbReference type="AlphaFoldDB" id="D2QZ67"/>
<evidence type="ECO:0000313" key="4">
    <source>
        <dbReference type="EMBL" id="ADB18259.1"/>
    </source>
</evidence>
<reference evidence="4 5" key="1">
    <citation type="journal article" date="2009" name="Stand. Genomic Sci.">
        <title>Complete genome sequence of Pirellula staleyi type strain (ATCC 27377).</title>
        <authorList>
            <person name="Clum A."/>
            <person name="Tindall B.J."/>
            <person name="Sikorski J."/>
            <person name="Ivanova N."/>
            <person name="Mavrommatis K."/>
            <person name="Lucas S."/>
            <person name="Glavina del Rio T."/>
            <person name="Nolan M."/>
            <person name="Chen F."/>
            <person name="Tice H."/>
            <person name="Pitluck S."/>
            <person name="Cheng J.F."/>
            <person name="Chertkov O."/>
            <person name="Brettin T."/>
            <person name="Han C."/>
            <person name="Detter J.C."/>
            <person name="Kuske C."/>
            <person name="Bruce D."/>
            <person name="Goodwin L."/>
            <person name="Ovchinikova G."/>
            <person name="Pati A."/>
            <person name="Mikhailova N."/>
            <person name="Chen A."/>
            <person name="Palaniappan K."/>
            <person name="Land M."/>
            <person name="Hauser L."/>
            <person name="Chang Y.J."/>
            <person name="Jeffries C.D."/>
            <person name="Chain P."/>
            <person name="Rohde M."/>
            <person name="Goker M."/>
            <person name="Bristow J."/>
            <person name="Eisen J.A."/>
            <person name="Markowitz V."/>
            <person name="Hugenholtz P."/>
            <person name="Kyrpides N.C."/>
            <person name="Klenk H.P."/>
            <person name="Lapidus A."/>
        </authorList>
    </citation>
    <scope>NUCLEOTIDE SEQUENCE [LARGE SCALE GENOMIC DNA]</scope>
    <source>
        <strain evidence="5">ATCC 27377 / DSM 6068 / ICPB 4128</strain>
    </source>
</reference>
<feature type="chain" id="PRO_5003036095" description="Thioredoxin domain-containing protein" evidence="2">
    <location>
        <begin position="20"/>
        <end position="150"/>
    </location>
</feature>
<gene>
    <name evidence="4" type="ordered locus">Psta_3598</name>
</gene>